<dbReference type="AlphaFoldDB" id="A0A4C1TEF9"/>
<protein>
    <submittedName>
        <fullName evidence="2">Uncharacterized protein</fullName>
    </submittedName>
</protein>
<comment type="caution">
    <text evidence="2">The sequence shown here is derived from an EMBL/GenBank/DDBJ whole genome shotgun (WGS) entry which is preliminary data.</text>
</comment>
<evidence type="ECO:0000313" key="2">
    <source>
        <dbReference type="EMBL" id="GBP12889.1"/>
    </source>
</evidence>
<dbReference type="Proteomes" id="UP000299102">
    <property type="component" value="Unassembled WGS sequence"/>
</dbReference>
<dbReference type="OrthoDB" id="5419617at2759"/>
<accession>A0A4C1TEF9</accession>
<keyword evidence="3" id="KW-1185">Reference proteome</keyword>
<name>A0A4C1TEF9_EUMVA</name>
<evidence type="ECO:0000313" key="3">
    <source>
        <dbReference type="Proteomes" id="UP000299102"/>
    </source>
</evidence>
<dbReference type="EMBL" id="BGZK01005178">
    <property type="protein sequence ID" value="GBP12889.1"/>
    <property type="molecule type" value="Genomic_DNA"/>
</dbReference>
<sequence length="115" mass="12776">MYTTSSLIQEYLASLNEMARHANVTLKWMRGHGFDYGNNTAEEQARRKTTLPEGKGAGGPRSQTILEIPRRVVAVKLKHDAHLSASSYCSKCQASGGSRAESSQTKCMRVFHYNI</sequence>
<proteinExistence type="predicted"/>
<feature type="region of interest" description="Disordered" evidence="1">
    <location>
        <begin position="40"/>
        <end position="63"/>
    </location>
</feature>
<organism evidence="2 3">
    <name type="scientific">Eumeta variegata</name>
    <name type="common">Bagworm moth</name>
    <name type="synonym">Eumeta japonica</name>
    <dbReference type="NCBI Taxonomy" id="151549"/>
    <lineage>
        <taxon>Eukaryota</taxon>
        <taxon>Metazoa</taxon>
        <taxon>Ecdysozoa</taxon>
        <taxon>Arthropoda</taxon>
        <taxon>Hexapoda</taxon>
        <taxon>Insecta</taxon>
        <taxon>Pterygota</taxon>
        <taxon>Neoptera</taxon>
        <taxon>Endopterygota</taxon>
        <taxon>Lepidoptera</taxon>
        <taxon>Glossata</taxon>
        <taxon>Ditrysia</taxon>
        <taxon>Tineoidea</taxon>
        <taxon>Psychidae</taxon>
        <taxon>Oiketicinae</taxon>
        <taxon>Eumeta</taxon>
    </lineage>
</organism>
<reference evidence="2 3" key="1">
    <citation type="journal article" date="2019" name="Commun. Biol.">
        <title>The bagworm genome reveals a unique fibroin gene that provides high tensile strength.</title>
        <authorList>
            <person name="Kono N."/>
            <person name="Nakamura H."/>
            <person name="Ohtoshi R."/>
            <person name="Tomita M."/>
            <person name="Numata K."/>
            <person name="Arakawa K."/>
        </authorList>
    </citation>
    <scope>NUCLEOTIDE SEQUENCE [LARGE SCALE GENOMIC DNA]</scope>
</reference>
<evidence type="ECO:0000256" key="1">
    <source>
        <dbReference type="SAM" id="MobiDB-lite"/>
    </source>
</evidence>
<gene>
    <name evidence="2" type="ORF">EVAR_70189_1</name>
</gene>